<dbReference type="InterPro" id="IPR001584">
    <property type="entry name" value="Integrase_cat-core"/>
</dbReference>
<evidence type="ECO:0000256" key="1">
    <source>
        <dbReference type="ARBA" id="ARBA00009964"/>
    </source>
</evidence>
<dbReference type="Pfam" id="PF13276">
    <property type="entry name" value="HTH_21"/>
    <property type="match status" value="1"/>
</dbReference>
<dbReference type="InterPro" id="IPR048020">
    <property type="entry name" value="Transpos_IS3"/>
</dbReference>
<dbReference type="InterPro" id="IPR025948">
    <property type="entry name" value="HTH-like_dom"/>
</dbReference>
<dbReference type="KEGG" id="snan:I6N98_13800"/>
<protein>
    <submittedName>
        <fullName evidence="7">IS3 family transposase</fullName>
    </submittedName>
</protein>
<dbReference type="Proteomes" id="UP000596063">
    <property type="component" value="Chromosome"/>
</dbReference>
<evidence type="ECO:0000259" key="6">
    <source>
        <dbReference type="PROSITE" id="PS50994"/>
    </source>
</evidence>
<dbReference type="EMBL" id="CP066167">
    <property type="protein sequence ID" value="QQD17431.1"/>
    <property type="molecule type" value="Genomic_DNA"/>
</dbReference>
<dbReference type="InterPro" id="IPR036397">
    <property type="entry name" value="RNaseH_sf"/>
</dbReference>
<name>A0A7T4QZ72_9GAMM</name>
<dbReference type="SUPFAM" id="SSF53098">
    <property type="entry name" value="Ribonuclease H-like"/>
    <property type="match status" value="1"/>
</dbReference>
<evidence type="ECO:0000256" key="2">
    <source>
        <dbReference type="ARBA" id="ARBA00023125"/>
    </source>
</evidence>
<sequence length="387" mass="44180">MTSKTGTKKKSRRQHSPEFRAEALALAEKVGISKAAQELGLHSSQLYGWRSRARTKRDQSDLEQSQAAEIARLKRRLAEQEEELAIVKKAANILRQEPEVKYVFMGEHQGIFGISAMCRVLQVSRSGFYAWRHRENHPSPRRRRREQLDKAVNEAFDARKGRSGSPRLVHDLADAGHYHDRKTIADSMRRQGLRAKAAKKFKATTNSRHNLPVAPNLLQQDFTATAPNQKYVGDITYLWTGEGWLYLAVVIDLYSRLVVGWAMSERMTAQLVCDALQMALWRRRMPTGVIVHSDRGSQYCSGSYQQLIKERGLLCSMSAKGNCYDNACAESFFHSLKVEAIHGERFATREEMRQTVFEYIEVDYNRTRRHSANGFISPEAFEAKNVA</sequence>
<dbReference type="InterPro" id="IPR012337">
    <property type="entry name" value="RNaseH-like_sf"/>
</dbReference>
<evidence type="ECO:0000256" key="3">
    <source>
        <dbReference type="ARBA" id="ARBA00037276"/>
    </source>
</evidence>
<proteinExistence type="inferred from homology"/>
<evidence type="ECO:0000313" key="8">
    <source>
        <dbReference type="Proteomes" id="UP000596063"/>
    </source>
</evidence>
<comment type="function">
    <text evidence="3">Involved in the transposition of the insertion sequence IS3.</text>
</comment>
<dbReference type="NCBIfam" id="NF033516">
    <property type="entry name" value="transpos_IS3"/>
    <property type="match status" value="1"/>
</dbReference>
<keyword evidence="2" id="KW-0238">DNA-binding</keyword>
<dbReference type="GO" id="GO:0006313">
    <property type="term" value="P:DNA transposition"/>
    <property type="evidence" value="ECO:0007669"/>
    <property type="project" value="InterPro"/>
</dbReference>
<feature type="domain" description="Integrase catalytic" evidence="6">
    <location>
        <begin position="223"/>
        <end position="385"/>
    </location>
</feature>
<feature type="coiled-coil region" evidence="5">
    <location>
        <begin position="63"/>
        <end position="97"/>
    </location>
</feature>
<comment type="similarity">
    <text evidence="1">Belongs to the transposase 8 family.</text>
</comment>
<evidence type="ECO:0000256" key="4">
    <source>
        <dbReference type="ARBA" id="ARBA00043964"/>
    </source>
</evidence>
<organism evidence="7 8">
    <name type="scientific">Spongiibacter nanhainus</name>
    <dbReference type="NCBI Taxonomy" id="2794344"/>
    <lineage>
        <taxon>Bacteria</taxon>
        <taxon>Pseudomonadati</taxon>
        <taxon>Pseudomonadota</taxon>
        <taxon>Gammaproteobacteria</taxon>
        <taxon>Cellvibrionales</taxon>
        <taxon>Spongiibacteraceae</taxon>
        <taxon>Spongiibacter</taxon>
    </lineage>
</organism>
<comment type="similarity">
    <text evidence="4">Belongs to the transposase IS3/IS150/IS904 family.</text>
</comment>
<dbReference type="Gene3D" id="3.30.420.10">
    <property type="entry name" value="Ribonuclease H-like superfamily/Ribonuclease H"/>
    <property type="match status" value="1"/>
</dbReference>
<evidence type="ECO:0000256" key="5">
    <source>
        <dbReference type="SAM" id="Coils"/>
    </source>
</evidence>
<dbReference type="PANTHER" id="PTHR46889:SF6">
    <property type="entry name" value="TRANSPOSASE INSF FOR INSERTION SEQUENCE IS3B"/>
    <property type="match status" value="1"/>
</dbReference>
<gene>
    <name evidence="7" type="ORF">I6N98_13800</name>
</gene>
<dbReference type="Pfam" id="PF01527">
    <property type="entry name" value="HTH_Tnp_1"/>
    <property type="match status" value="1"/>
</dbReference>
<dbReference type="AlphaFoldDB" id="A0A7T4QZ72"/>
<dbReference type="Pfam" id="PF13333">
    <property type="entry name" value="rve_2"/>
    <property type="match status" value="1"/>
</dbReference>
<dbReference type="GO" id="GO:0004803">
    <property type="term" value="F:transposase activity"/>
    <property type="evidence" value="ECO:0007669"/>
    <property type="project" value="InterPro"/>
</dbReference>
<dbReference type="Pfam" id="PF00665">
    <property type="entry name" value="rve"/>
    <property type="match status" value="1"/>
</dbReference>
<keyword evidence="8" id="KW-1185">Reference proteome</keyword>
<dbReference type="PROSITE" id="PS50994">
    <property type="entry name" value="INTEGRASE"/>
    <property type="match status" value="1"/>
</dbReference>
<dbReference type="PANTHER" id="PTHR46889">
    <property type="entry name" value="TRANSPOSASE INSF FOR INSERTION SEQUENCE IS3B-RELATED"/>
    <property type="match status" value="1"/>
</dbReference>
<dbReference type="InterPro" id="IPR002514">
    <property type="entry name" value="Transposase_8"/>
</dbReference>
<reference evidence="7 8" key="1">
    <citation type="submission" date="2020-12" db="EMBL/GenBank/DDBJ databases">
        <authorList>
            <person name="Shan Y."/>
        </authorList>
    </citation>
    <scope>NUCLEOTIDE SEQUENCE [LARGE SCALE GENOMIC DNA]</scope>
    <source>
        <strain evidence="8">csc3.9</strain>
    </source>
</reference>
<keyword evidence="5" id="KW-0175">Coiled coil</keyword>
<dbReference type="GO" id="GO:0003677">
    <property type="term" value="F:DNA binding"/>
    <property type="evidence" value="ECO:0007669"/>
    <property type="project" value="UniProtKB-KW"/>
</dbReference>
<dbReference type="SUPFAM" id="SSF46689">
    <property type="entry name" value="Homeodomain-like"/>
    <property type="match status" value="1"/>
</dbReference>
<accession>A0A7T4QZ72</accession>
<dbReference type="InterPro" id="IPR009057">
    <property type="entry name" value="Homeodomain-like_sf"/>
</dbReference>
<dbReference type="GO" id="GO:0015074">
    <property type="term" value="P:DNA integration"/>
    <property type="evidence" value="ECO:0007669"/>
    <property type="project" value="InterPro"/>
</dbReference>
<dbReference type="InterPro" id="IPR050900">
    <property type="entry name" value="Transposase_IS3/IS150/IS904"/>
</dbReference>
<dbReference type="Gene3D" id="1.10.10.60">
    <property type="entry name" value="Homeodomain-like"/>
    <property type="match status" value="1"/>
</dbReference>
<evidence type="ECO:0000313" key="7">
    <source>
        <dbReference type="EMBL" id="QQD17431.1"/>
    </source>
</evidence>